<name>A0ABU4RQ60_9HYPH</name>
<dbReference type="EMBL" id="JAXAFJ010000008">
    <property type="protein sequence ID" value="MDX6806976.1"/>
    <property type="molecule type" value="Genomic_DNA"/>
</dbReference>
<comment type="caution">
    <text evidence="2">The sequence shown here is derived from an EMBL/GenBank/DDBJ whole genome shotgun (WGS) entry which is preliminary data.</text>
</comment>
<organism evidence="2 3">
    <name type="scientific">Terrihabitans rhizophilus</name>
    <dbReference type="NCBI Taxonomy" id="3092662"/>
    <lineage>
        <taxon>Bacteria</taxon>
        <taxon>Pseudomonadati</taxon>
        <taxon>Pseudomonadota</taxon>
        <taxon>Alphaproteobacteria</taxon>
        <taxon>Hyphomicrobiales</taxon>
        <taxon>Terrihabitans</taxon>
    </lineage>
</organism>
<gene>
    <name evidence="2" type="ORF">SCD90_12960</name>
</gene>
<sequence length="119" mass="12902">MRSVFVLTALLLAAPALAQEGDNARGKATPQEEAMWSCTTQVENQKLPSDEQKKQWMMACLTGATGTGPTPRAVDAQTQEKICKEQHDELELTGGEGENFLTACRARNEALLREGGAPR</sequence>
<reference evidence="2 3" key="1">
    <citation type="submission" date="2023-11" db="EMBL/GenBank/DDBJ databases">
        <authorList>
            <person name="Bao R."/>
        </authorList>
    </citation>
    <scope>NUCLEOTIDE SEQUENCE [LARGE SCALE GENOMIC DNA]</scope>
    <source>
        <strain evidence="2 3">PJ23</strain>
    </source>
</reference>
<keyword evidence="3" id="KW-1185">Reference proteome</keyword>
<feature type="signal peptide" evidence="1">
    <location>
        <begin position="1"/>
        <end position="18"/>
    </location>
</feature>
<dbReference type="RefSeq" id="WP_319845100.1">
    <property type="nucleotide sequence ID" value="NZ_JAXAFJ010000008.1"/>
</dbReference>
<evidence type="ECO:0000256" key="1">
    <source>
        <dbReference type="SAM" id="SignalP"/>
    </source>
</evidence>
<feature type="chain" id="PRO_5045921536" description="Phosphate starvation-inducible protein PsiF" evidence="1">
    <location>
        <begin position="19"/>
        <end position="119"/>
    </location>
</feature>
<evidence type="ECO:0008006" key="4">
    <source>
        <dbReference type="Google" id="ProtNLM"/>
    </source>
</evidence>
<proteinExistence type="predicted"/>
<keyword evidence="1" id="KW-0732">Signal</keyword>
<dbReference type="Proteomes" id="UP001274321">
    <property type="component" value="Unassembled WGS sequence"/>
</dbReference>
<evidence type="ECO:0000313" key="3">
    <source>
        <dbReference type="Proteomes" id="UP001274321"/>
    </source>
</evidence>
<evidence type="ECO:0000313" key="2">
    <source>
        <dbReference type="EMBL" id="MDX6806976.1"/>
    </source>
</evidence>
<accession>A0ABU4RQ60</accession>
<protein>
    <recommendedName>
        <fullName evidence="4">Phosphate starvation-inducible protein PsiF</fullName>
    </recommendedName>
</protein>